<reference evidence="2 3" key="1">
    <citation type="submission" date="2009-10" db="EMBL/GenBank/DDBJ databases">
        <title>The Genome Sequence of Cyanophage NATL1A-7.</title>
        <authorList>
            <consortium name="The Broad Institute Genome Sequencing Platform"/>
            <person name="Henn M.R."/>
            <person name="Sullivan M.S."/>
            <person name="Osburne M.S."/>
            <person name="Levin J."/>
            <person name="Malboeuf C."/>
            <person name="Casali M."/>
            <person name="Russ C."/>
            <person name="Lennon N."/>
            <person name="Erlich R."/>
            <person name="Young S.K."/>
            <person name="Koehrsen M."/>
            <person name="Yandava C."/>
            <person name="Zeng Q."/>
            <person name="Alvarado L."/>
            <person name="Anderson S."/>
            <person name="Berlin A."/>
            <person name="Borenstein D."/>
            <person name="Chen Z."/>
            <person name="Engels R."/>
            <person name="Freedman E."/>
            <person name="Gellesch M."/>
            <person name="Goldberg J."/>
            <person name="Green L."/>
            <person name="Griggs A."/>
            <person name="Gujja S."/>
            <person name="Heiman D."/>
            <person name="Hepburn T."/>
            <person name="Howarth C."/>
            <person name="Jen D."/>
            <person name="Larson L."/>
            <person name="Lewis B."/>
            <person name="Mehta T."/>
            <person name="Park D."/>
            <person name="Pearson M."/>
            <person name="Roberts A."/>
            <person name="Ryan E."/>
            <person name="Saif S."/>
            <person name="Shea T."/>
            <person name="Shenoy N."/>
            <person name="Sisk P."/>
            <person name="Stolte C."/>
            <person name="Sykes S."/>
            <person name="Walk T."/>
            <person name="White J."/>
            <person name="Yu Q."/>
            <person name="Coleman M.L."/>
            <person name="Huang K.H."/>
            <person name="Weigele P.R."/>
            <person name="DeFrancesco A.S."/>
            <person name="Kern S.E."/>
            <person name="Thompson L.R."/>
            <person name="Fu R."/>
            <person name="Hombeck B."/>
            <person name="Chisholm S.W."/>
            <person name="Haas B."/>
            <person name="Nusbaum C."/>
            <person name="Galagan J."/>
            <person name="Birren B."/>
        </authorList>
    </citation>
    <scope>NUCLEOTIDE SEQUENCE [LARGE SCALE GENOMIC DNA]</scope>
    <source>
        <strain evidence="2">NATL1A-7</strain>
    </source>
</reference>
<dbReference type="Proteomes" id="UP000006531">
    <property type="component" value="Segment"/>
</dbReference>
<gene>
    <name evidence="2" type="ORF">CYIG_00036</name>
</gene>
<accession>E3SNA5</accession>
<dbReference type="GeneID" id="11538087"/>
<dbReference type="EMBL" id="GU071102">
    <property type="protein sequence ID" value="ADP00109.1"/>
    <property type="molecule type" value="Genomic_DNA"/>
</dbReference>
<evidence type="ECO:0000313" key="2">
    <source>
        <dbReference type="EMBL" id="ADP00109.1"/>
    </source>
</evidence>
<feature type="compositionally biased region" description="Basic and acidic residues" evidence="1">
    <location>
        <begin position="98"/>
        <end position="114"/>
    </location>
</feature>
<feature type="region of interest" description="Disordered" evidence="1">
    <location>
        <begin position="98"/>
        <end position="122"/>
    </location>
</feature>
<protein>
    <submittedName>
        <fullName evidence="2">Predicted protein</fullName>
    </submittedName>
</protein>
<dbReference type="KEGG" id="vg:11538087"/>
<dbReference type="RefSeq" id="YP_005087481.1">
    <property type="nucleotide sequence ID" value="NC_016658.1"/>
</dbReference>
<name>E3SNA5_9CAUD</name>
<evidence type="ECO:0000313" key="3">
    <source>
        <dbReference type="Proteomes" id="UP000006531"/>
    </source>
</evidence>
<evidence type="ECO:0000256" key="1">
    <source>
        <dbReference type="SAM" id="MobiDB-lite"/>
    </source>
</evidence>
<sequence length="122" mass="14165">MTHPNTPVYYTVSTIDQFDGTTTVLAICEDMDAVMYRLKQCYTTCGDEYVINAYHLTTASDAATKYNEQLVSRREYEAKEKEKEDKLKELEDIKAKEEEYNKEDKNNPTFHMDEAFDAASYT</sequence>
<keyword evidence="3" id="KW-1185">Reference proteome</keyword>
<organism evidence="2 3">
    <name type="scientific">Cyanophage NATL1A-7</name>
    <dbReference type="NCBI Taxonomy" id="445693"/>
    <lineage>
        <taxon>Viruses</taxon>
        <taxon>Duplodnaviria</taxon>
        <taxon>Heunggongvirae</taxon>
        <taxon>Uroviricota</taxon>
        <taxon>Caudoviricetes</taxon>
        <taxon>Autographivirales</taxon>
        <taxon>Sechaudvirinae</taxon>
        <taxon>Cheungvirus</taxon>
        <taxon>Cheungvirus NATL1A7</taxon>
    </lineage>
</organism>
<proteinExistence type="predicted"/>